<reference evidence="1" key="1">
    <citation type="submission" date="2020-08" db="EMBL/GenBank/DDBJ databases">
        <title>Genome public.</title>
        <authorList>
            <person name="Liu C."/>
            <person name="Sun Q."/>
        </authorList>
    </citation>
    <scope>NUCLEOTIDE SEQUENCE</scope>
    <source>
        <strain evidence="1">BX7</strain>
    </source>
</reference>
<dbReference type="GO" id="GO:0008817">
    <property type="term" value="F:corrinoid adenosyltransferase activity"/>
    <property type="evidence" value="ECO:0007669"/>
    <property type="project" value="InterPro"/>
</dbReference>
<dbReference type="PANTHER" id="PTHR46638">
    <property type="entry name" value="CORRINOID ADENOSYLTRANSFERASE"/>
    <property type="match status" value="1"/>
</dbReference>
<sequence length="172" mass="19018">MMHLYVGDGKGKTTAAFGLALRALGWDKRVAAIQFLKGNKSGEIEALKKFDRFALFSQETPHNFYFLLSDDEKAALRCEVASETVKALELVSQGEYDLVVLDEIIDAVNLKLISVEDCLAIAAAAARSNTEVVMTGRNPDPAIERYADYYTLFAMQKHPYTSGVAARKAIEY</sequence>
<proteinExistence type="predicted"/>
<comment type="caution">
    <text evidence="1">The sequence shown here is derived from an EMBL/GenBank/DDBJ whole genome shotgun (WGS) entry which is preliminary data.</text>
</comment>
<dbReference type="SUPFAM" id="SSF52540">
    <property type="entry name" value="P-loop containing nucleoside triphosphate hydrolases"/>
    <property type="match status" value="1"/>
</dbReference>
<name>A0A926DBN8_9FIRM</name>
<dbReference type="InterPro" id="IPR003724">
    <property type="entry name" value="CblAdoTrfase_CobA"/>
</dbReference>
<dbReference type="InterPro" id="IPR027417">
    <property type="entry name" value="P-loop_NTPase"/>
</dbReference>
<gene>
    <name evidence="1" type="ORF">H8695_02610</name>
</gene>
<dbReference type="GO" id="GO:0005524">
    <property type="term" value="F:ATP binding"/>
    <property type="evidence" value="ECO:0007669"/>
    <property type="project" value="InterPro"/>
</dbReference>
<keyword evidence="2" id="KW-1185">Reference proteome</keyword>
<dbReference type="Proteomes" id="UP000620366">
    <property type="component" value="Unassembled WGS sequence"/>
</dbReference>
<organism evidence="1 2">
    <name type="scientific">Feifania hominis</name>
    <dbReference type="NCBI Taxonomy" id="2763660"/>
    <lineage>
        <taxon>Bacteria</taxon>
        <taxon>Bacillati</taxon>
        <taxon>Bacillota</taxon>
        <taxon>Clostridia</taxon>
        <taxon>Eubacteriales</taxon>
        <taxon>Feifaniaceae</taxon>
        <taxon>Feifania</taxon>
    </lineage>
</organism>
<dbReference type="GO" id="GO:0009236">
    <property type="term" value="P:cobalamin biosynthetic process"/>
    <property type="evidence" value="ECO:0007669"/>
    <property type="project" value="InterPro"/>
</dbReference>
<dbReference type="AlphaFoldDB" id="A0A926DBN8"/>
<accession>A0A926DBN8</accession>
<dbReference type="RefSeq" id="WP_249299309.1">
    <property type="nucleotide sequence ID" value="NZ_JACRSP010000001.1"/>
</dbReference>
<protein>
    <submittedName>
        <fullName evidence="1">Cob(I)yrinic acid a,c-diamide adenosyltransferase</fullName>
    </submittedName>
</protein>
<dbReference type="Gene3D" id="3.40.50.300">
    <property type="entry name" value="P-loop containing nucleotide triphosphate hydrolases"/>
    <property type="match status" value="1"/>
</dbReference>
<evidence type="ECO:0000313" key="1">
    <source>
        <dbReference type="EMBL" id="MBC8535583.1"/>
    </source>
</evidence>
<dbReference type="Pfam" id="PF02572">
    <property type="entry name" value="CobA_CobO_BtuR"/>
    <property type="match status" value="1"/>
</dbReference>
<dbReference type="PIRSF" id="PIRSF015617">
    <property type="entry name" value="Adensltrnsf_CobA"/>
    <property type="match status" value="1"/>
</dbReference>
<evidence type="ECO:0000313" key="2">
    <source>
        <dbReference type="Proteomes" id="UP000620366"/>
    </source>
</evidence>
<dbReference type="PANTHER" id="PTHR46638:SF1">
    <property type="entry name" value="CORRINOID ADENOSYLTRANSFERASE"/>
    <property type="match status" value="1"/>
</dbReference>
<dbReference type="EMBL" id="JACRSP010000001">
    <property type="protein sequence ID" value="MBC8535583.1"/>
    <property type="molecule type" value="Genomic_DNA"/>
</dbReference>